<evidence type="ECO:0000259" key="5">
    <source>
        <dbReference type="PROSITE" id="PS51194"/>
    </source>
</evidence>
<dbReference type="Gene3D" id="3.40.50.10810">
    <property type="entry name" value="Tandem AAA-ATPase domain"/>
    <property type="match status" value="1"/>
</dbReference>
<protein>
    <submittedName>
        <fullName evidence="6">Helicase SNF2</fullName>
    </submittedName>
</protein>
<dbReference type="InterPro" id="IPR038718">
    <property type="entry name" value="SNF2-like_sf"/>
</dbReference>
<keyword evidence="6" id="KW-0067">ATP-binding</keyword>
<dbReference type="InParanoid" id="A0A7L4YJS6"/>
<dbReference type="SMART" id="SM00487">
    <property type="entry name" value="DEXDc"/>
    <property type="match status" value="1"/>
</dbReference>
<organism evidence="6 7">
    <name type="scientific">Epidermidibacterium keratini</name>
    <dbReference type="NCBI Taxonomy" id="1891644"/>
    <lineage>
        <taxon>Bacteria</taxon>
        <taxon>Bacillati</taxon>
        <taxon>Actinomycetota</taxon>
        <taxon>Actinomycetes</taxon>
        <taxon>Sporichthyales</taxon>
        <taxon>Sporichthyaceae</taxon>
        <taxon>Epidermidibacterium</taxon>
    </lineage>
</organism>
<keyword evidence="7" id="KW-1185">Reference proteome</keyword>
<dbReference type="InterPro" id="IPR001650">
    <property type="entry name" value="Helicase_C-like"/>
</dbReference>
<dbReference type="InterPro" id="IPR027417">
    <property type="entry name" value="P-loop_NTPase"/>
</dbReference>
<evidence type="ECO:0000259" key="3">
    <source>
        <dbReference type="PROSITE" id="PS50966"/>
    </source>
</evidence>
<evidence type="ECO:0000313" key="7">
    <source>
        <dbReference type="Proteomes" id="UP000463857"/>
    </source>
</evidence>
<feature type="domain" description="Helicase C-terminal" evidence="5">
    <location>
        <begin position="917"/>
        <end position="1068"/>
    </location>
</feature>
<dbReference type="CDD" id="cd18012">
    <property type="entry name" value="DEXQc_arch_SWI2_SNF2"/>
    <property type="match status" value="1"/>
</dbReference>
<feature type="domain" description="SWIM-type" evidence="3">
    <location>
        <begin position="56"/>
        <end position="91"/>
    </location>
</feature>
<evidence type="ECO:0000256" key="2">
    <source>
        <dbReference type="PROSITE-ProRule" id="PRU00325"/>
    </source>
</evidence>
<dbReference type="KEGG" id="eke:EK0264_03950"/>
<keyword evidence="2" id="KW-0479">Metal-binding</keyword>
<dbReference type="PROSITE" id="PS51194">
    <property type="entry name" value="HELICASE_CTER"/>
    <property type="match status" value="1"/>
</dbReference>
<dbReference type="Pfam" id="PF00271">
    <property type="entry name" value="Helicase_C"/>
    <property type="match status" value="1"/>
</dbReference>
<evidence type="ECO:0000313" key="6">
    <source>
        <dbReference type="EMBL" id="QHB99520.1"/>
    </source>
</evidence>
<dbReference type="Proteomes" id="UP000463857">
    <property type="component" value="Chromosome"/>
</dbReference>
<keyword evidence="6" id="KW-0547">Nucleotide-binding</keyword>
<dbReference type="RefSeq" id="WP_159543174.1">
    <property type="nucleotide sequence ID" value="NZ_CP047156.1"/>
</dbReference>
<keyword evidence="2" id="KW-0863">Zinc-finger</keyword>
<dbReference type="InterPro" id="IPR014001">
    <property type="entry name" value="Helicase_ATP-bd"/>
</dbReference>
<keyword evidence="2" id="KW-0862">Zinc</keyword>
<dbReference type="SMART" id="SM00490">
    <property type="entry name" value="HELICc"/>
    <property type="match status" value="1"/>
</dbReference>
<keyword evidence="1" id="KW-0378">Hydrolase</keyword>
<dbReference type="AlphaFoldDB" id="A0A7L4YJS6"/>
<dbReference type="InterPro" id="IPR000330">
    <property type="entry name" value="SNF2_N"/>
</dbReference>
<dbReference type="GO" id="GO:0004386">
    <property type="term" value="F:helicase activity"/>
    <property type="evidence" value="ECO:0007669"/>
    <property type="project" value="UniProtKB-KW"/>
</dbReference>
<dbReference type="PROSITE" id="PS51192">
    <property type="entry name" value="HELICASE_ATP_BIND_1"/>
    <property type="match status" value="1"/>
</dbReference>
<dbReference type="InterPro" id="IPR049730">
    <property type="entry name" value="SNF2/RAD54-like_C"/>
</dbReference>
<dbReference type="SUPFAM" id="SSF52540">
    <property type="entry name" value="P-loop containing nucleoside triphosphate hydrolases"/>
    <property type="match status" value="2"/>
</dbReference>
<dbReference type="InterPro" id="IPR007527">
    <property type="entry name" value="Znf_SWIM"/>
</dbReference>
<proteinExistence type="predicted"/>
<evidence type="ECO:0000256" key="1">
    <source>
        <dbReference type="ARBA" id="ARBA00022801"/>
    </source>
</evidence>
<dbReference type="GO" id="GO:0005524">
    <property type="term" value="F:ATP binding"/>
    <property type="evidence" value="ECO:0007669"/>
    <property type="project" value="InterPro"/>
</dbReference>
<dbReference type="GO" id="GO:0008270">
    <property type="term" value="F:zinc ion binding"/>
    <property type="evidence" value="ECO:0007669"/>
    <property type="project" value="UniProtKB-KW"/>
</dbReference>
<evidence type="ECO:0000259" key="4">
    <source>
        <dbReference type="PROSITE" id="PS51192"/>
    </source>
</evidence>
<feature type="domain" description="Helicase ATP-binding" evidence="4">
    <location>
        <begin position="631"/>
        <end position="793"/>
    </location>
</feature>
<dbReference type="OrthoDB" id="9760715at2"/>
<keyword evidence="6" id="KW-0347">Helicase</keyword>
<gene>
    <name evidence="6" type="ORF">EK0264_03950</name>
</gene>
<dbReference type="PANTHER" id="PTHR10799">
    <property type="entry name" value="SNF2/RAD54 HELICASE FAMILY"/>
    <property type="match status" value="1"/>
</dbReference>
<reference evidence="6 7" key="1">
    <citation type="journal article" date="2018" name="Int. J. Syst. Evol. Microbiol.">
        <title>Epidermidibacterium keratini gen. nov., sp. nov., a member of the family Sporichthyaceae, isolated from keratin epidermis.</title>
        <authorList>
            <person name="Lee D.G."/>
            <person name="Trujillo M.E."/>
            <person name="Kang S."/>
            <person name="Nam J.J."/>
            <person name="Kim Y.J."/>
        </authorList>
    </citation>
    <scope>NUCLEOTIDE SEQUENCE [LARGE SCALE GENOMIC DNA]</scope>
    <source>
        <strain evidence="6 7">EPI-7</strain>
    </source>
</reference>
<dbReference type="Pfam" id="PF00176">
    <property type="entry name" value="SNF2-rel_dom"/>
    <property type="match status" value="1"/>
</dbReference>
<accession>A0A7L4YJS6</accession>
<dbReference type="CDD" id="cd18793">
    <property type="entry name" value="SF2_C_SNF"/>
    <property type="match status" value="1"/>
</dbReference>
<dbReference type="Gene3D" id="3.40.50.300">
    <property type="entry name" value="P-loop containing nucleotide triphosphate hydrolases"/>
    <property type="match status" value="1"/>
</dbReference>
<name>A0A7L4YJS6_9ACTN</name>
<sequence>MSTDPDLPTLDEIEDLVDYGTMSRGRAYFHSGHVVKVRTDPSGIHGEVLGSGASAYLVVVPHDRSRGSLGSCSCPIGDSCKHTVAVALAAIAQTVRRRPRDGRWRQRLEPVLGEARGRTLAPPITAALQFDIPAVPTGRYLPAMAPSQRAPGAQDVVLRVVSRGARGDWVRNVVSWSDLATDGPTRLQPPGAADELRALLNWARAHDRYHSYSDGKTISLRDKDRGLWQMLDAVADVGVPLVYGKRGVVELHRDPLEVEVDLTRGQRGLSLHARLIGDERAGAAQLLGRSPYGAWLLDEADSRLHLWRLGGQPDPLTETLLVEGSILVPPGDVGEFTDQFLPDLSRTRVLGSSDASVQIPERASVSVAMIVEYGEGHAAALRPAYTYDFGDGDVRVLDDSADGDKVSWRDVDAEVAAKAQVDLADPRLREVVTEFRSGIRSPRLRPATFSGSQLLWLVDELLPALQELGVAVIERGERADYREPATEPVVIVDITDTPERDWFDLAVRIEVDGVEIPFAQVFSALLVGAELVRDDGLIIDLSRPEFDQLRHLIRQAQLIGDASSGTVRISPEHLGLYDELVHLGIVGEQSRTWRERVAGLTDLTALPAIELPDGIEADLRPYQLDGFRWLSTLSDLGIGGILADDMGLGKTLQVLAAIVHARSRGMTDPVLVVAPTSVVANWQAEAARFAPGLQVAMVTASGKRRGSSLADTVAGADVVVTSYNLFRLEFSAYADLPWSWLVLDEAQTVKNHHGKTYQCARKLPAASKFALSGTPMENSLMELWALTSIVAPGLFTDPERFNEDYRTPIERSRDAARAAVLRSRIAPIMLRRTKELVASELPPKQEQVLRVELHPKHRKAYDVRLQRVRGQVLGLLKDLDHNRISVLAALTALRQLALSPVLDADPAPGVEAIPNAKIDLLVERLRELHGEGHRALVFSQFTRYLGAVRERLEAEGIAYEYLDGATRNRPAVISRFKDGDAPVFLISLKAGGVGLNLTEADYCFVLDPWWNPAAEAQAIDRTHRIGQQHPVMVYRMIAADTIEEKVRELQERKRELFAAVIGDGADIGRTLSADDLRALVE</sequence>
<dbReference type="GO" id="GO:0016787">
    <property type="term" value="F:hydrolase activity"/>
    <property type="evidence" value="ECO:0007669"/>
    <property type="project" value="UniProtKB-KW"/>
</dbReference>
<dbReference type="PROSITE" id="PS50966">
    <property type="entry name" value="ZF_SWIM"/>
    <property type="match status" value="1"/>
</dbReference>
<dbReference type="EMBL" id="CP047156">
    <property type="protein sequence ID" value="QHB99520.1"/>
    <property type="molecule type" value="Genomic_DNA"/>
</dbReference>